<evidence type="ECO:0000313" key="2">
    <source>
        <dbReference type="EMBL" id="TWU60080.1"/>
    </source>
</evidence>
<gene>
    <name evidence="2" type="ORF">Poly51_03540</name>
</gene>
<sequence length="124" mass="14482">MHSSSLLHDEREAFGSACNRGEELRSRSVPVQGSKLVLVRKRVLERKQVLVRSKLVRERKQEPVLRSKPVREHMWEHKLAHKRQPCNVRTTCRSNLRPNSEPRSIRPKRTSQTKQSTSFLPPRG</sequence>
<feature type="compositionally biased region" description="Polar residues" evidence="1">
    <location>
        <begin position="87"/>
        <end position="102"/>
    </location>
</feature>
<reference evidence="2 3" key="1">
    <citation type="submission" date="2019-02" db="EMBL/GenBank/DDBJ databases">
        <title>Deep-cultivation of Planctomycetes and their phenomic and genomic characterization uncovers novel biology.</title>
        <authorList>
            <person name="Wiegand S."/>
            <person name="Jogler M."/>
            <person name="Boedeker C."/>
            <person name="Pinto D."/>
            <person name="Vollmers J."/>
            <person name="Rivas-Marin E."/>
            <person name="Kohn T."/>
            <person name="Peeters S.H."/>
            <person name="Heuer A."/>
            <person name="Rast P."/>
            <person name="Oberbeckmann S."/>
            <person name="Bunk B."/>
            <person name="Jeske O."/>
            <person name="Meyerdierks A."/>
            <person name="Storesund J.E."/>
            <person name="Kallscheuer N."/>
            <person name="Luecker S."/>
            <person name="Lage O.M."/>
            <person name="Pohl T."/>
            <person name="Merkel B.J."/>
            <person name="Hornburger P."/>
            <person name="Mueller R.-W."/>
            <person name="Bruemmer F."/>
            <person name="Labrenz M."/>
            <person name="Spormann A.M."/>
            <person name="Op Den Camp H."/>
            <person name="Overmann J."/>
            <person name="Amann R."/>
            <person name="Jetten M.S.M."/>
            <person name="Mascher T."/>
            <person name="Medema M.H."/>
            <person name="Devos D.P."/>
            <person name="Kaster A.-K."/>
            <person name="Ovreas L."/>
            <person name="Rohde M."/>
            <person name="Galperin M.Y."/>
            <person name="Jogler C."/>
        </authorList>
    </citation>
    <scope>NUCLEOTIDE SEQUENCE [LARGE SCALE GENOMIC DNA]</scope>
    <source>
        <strain evidence="2 3">Poly51</strain>
    </source>
</reference>
<evidence type="ECO:0000313" key="3">
    <source>
        <dbReference type="Proteomes" id="UP000318288"/>
    </source>
</evidence>
<keyword evidence="3" id="KW-1185">Reference proteome</keyword>
<feature type="region of interest" description="Disordered" evidence="1">
    <location>
        <begin position="86"/>
        <end position="124"/>
    </location>
</feature>
<dbReference type="Proteomes" id="UP000318288">
    <property type="component" value="Unassembled WGS sequence"/>
</dbReference>
<accession>A0A5C6FGV3</accession>
<evidence type="ECO:0000256" key="1">
    <source>
        <dbReference type="SAM" id="MobiDB-lite"/>
    </source>
</evidence>
<comment type="caution">
    <text evidence="2">The sequence shown here is derived from an EMBL/GenBank/DDBJ whole genome shotgun (WGS) entry which is preliminary data.</text>
</comment>
<name>A0A5C6FGV3_9BACT</name>
<dbReference type="AlphaFoldDB" id="A0A5C6FGV3"/>
<proteinExistence type="predicted"/>
<protein>
    <submittedName>
        <fullName evidence="2">Uncharacterized protein</fullName>
    </submittedName>
</protein>
<organism evidence="2 3">
    <name type="scientific">Rubripirellula tenax</name>
    <dbReference type="NCBI Taxonomy" id="2528015"/>
    <lineage>
        <taxon>Bacteria</taxon>
        <taxon>Pseudomonadati</taxon>
        <taxon>Planctomycetota</taxon>
        <taxon>Planctomycetia</taxon>
        <taxon>Pirellulales</taxon>
        <taxon>Pirellulaceae</taxon>
        <taxon>Rubripirellula</taxon>
    </lineage>
</organism>
<dbReference type="EMBL" id="SJPW01000001">
    <property type="protein sequence ID" value="TWU60080.1"/>
    <property type="molecule type" value="Genomic_DNA"/>
</dbReference>
<feature type="compositionally biased region" description="Polar residues" evidence="1">
    <location>
        <begin position="112"/>
        <end position="124"/>
    </location>
</feature>